<keyword evidence="1" id="KW-0732">Signal</keyword>
<reference evidence="2 3" key="1">
    <citation type="submission" date="2019-08" db="EMBL/GenBank/DDBJ databases">
        <title>Pedobacter sp. nov., isolated from Han river, South Korea.</title>
        <authorList>
            <person name="Lee D.-H."/>
            <person name="Kim Y.-S."/>
            <person name="Hwang E.-M."/>
            <person name="Le Tran T.C."/>
            <person name="Cha C.-J."/>
        </authorList>
    </citation>
    <scope>NUCLEOTIDE SEQUENCE [LARGE SCALE GENOMIC DNA]</scope>
    <source>
        <strain evidence="2 3">CJ43</strain>
    </source>
</reference>
<proteinExistence type="predicted"/>
<dbReference type="AlphaFoldDB" id="A0A5C0VNP7"/>
<evidence type="ECO:0000313" key="2">
    <source>
        <dbReference type="EMBL" id="QEK52634.1"/>
    </source>
</evidence>
<gene>
    <name evidence="2" type="primary">gldH</name>
    <name evidence="2" type="ORF">FYC62_13945</name>
</gene>
<accession>A0A5C0VNP7</accession>
<dbReference type="InterPro" id="IPR020018">
    <property type="entry name" value="Motility-assoc_lipoprot_GldH"/>
</dbReference>
<dbReference type="Proteomes" id="UP000323653">
    <property type="component" value="Chromosome"/>
</dbReference>
<dbReference type="KEGG" id="pej:FYC62_13945"/>
<dbReference type="RefSeq" id="WP_149075375.1">
    <property type="nucleotide sequence ID" value="NZ_CP043329.1"/>
</dbReference>
<dbReference type="NCBIfam" id="TIGR03511">
    <property type="entry name" value="GldH_lipo"/>
    <property type="match status" value="1"/>
</dbReference>
<evidence type="ECO:0000313" key="3">
    <source>
        <dbReference type="Proteomes" id="UP000323653"/>
    </source>
</evidence>
<name>A0A5C0VNP7_9SPHI</name>
<dbReference type="PROSITE" id="PS51257">
    <property type="entry name" value="PROKAR_LIPOPROTEIN"/>
    <property type="match status" value="1"/>
</dbReference>
<protein>
    <submittedName>
        <fullName evidence="2">Gliding motility lipoprotein GldH</fullName>
    </submittedName>
</protein>
<dbReference type="Pfam" id="PF14109">
    <property type="entry name" value="GldH_lipo"/>
    <property type="match status" value="1"/>
</dbReference>
<feature type="signal peptide" evidence="1">
    <location>
        <begin position="1"/>
        <end position="23"/>
    </location>
</feature>
<feature type="chain" id="PRO_5023008645" evidence="1">
    <location>
        <begin position="24"/>
        <end position="155"/>
    </location>
</feature>
<keyword evidence="2" id="KW-0449">Lipoprotein</keyword>
<dbReference type="EMBL" id="CP043329">
    <property type="protein sequence ID" value="QEK52634.1"/>
    <property type="molecule type" value="Genomic_DNA"/>
</dbReference>
<sequence length="155" mass="18163">MRNSLKGLIILLALFMQACTDNAIIDTFEATKNGNWSYDKPLRAQVDIQDTNMPYHIYINFRHTDDYKYTNVWVRVSFTDPDNKKTVQREEFQLAKPDGEWLGKGSGNLYTYQLIFKENYRFPKKGKYSFVIEQNMRDNPLKAVSDIGLRIEPAH</sequence>
<evidence type="ECO:0000256" key="1">
    <source>
        <dbReference type="SAM" id="SignalP"/>
    </source>
</evidence>
<organism evidence="2 3">
    <name type="scientific">Pedobacter aquae</name>
    <dbReference type="NCBI Taxonomy" id="2605747"/>
    <lineage>
        <taxon>Bacteria</taxon>
        <taxon>Pseudomonadati</taxon>
        <taxon>Bacteroidota</taxon>
        <taxon>Sphingobacteriia</taxon>
        <taxon>Sphingobacteriales</taxon>
        <taxon>Sphingobacteriaceae</taxon>
        <taxon>Pedobacter</taxon>
    </lineage>
</organism>
<keyword evidence="3" id="KW-1185">Reference proteome</keyword>